<keyword evidence="2" id="KW-1185">Reference proteome</keyword>
<protein>
    <submittedName>
        <fullName evidence="1">Uncharacterized protein</fullName>
    </submittedName>
</protein>
<reference evidence="1" key="1">
    <citation type="submission" date="2021-08" db="EMBL/GenBank/DDBJ databases">
        <title>Hoeflea bacterium WL0058 sp. nov., isolated from the sediment.</title>
        <authorList>
            <person name="Wang L."/>
            <person name="Zhang D."/>
        </authorList>
    </citation>
    <scope>NUCLEOTIDE SEQUENCE</scope>
    <source>
        <strain evidence="1">WL0058</strain>
    </source>
</reference>
<name>A0AAE3D0S4_9HYPH</name>
<evidence type="ECO:0000313" key="1">
    <source>
        <dbReference type="EMBL" id="MBW8638825.1"/>
    </source>
</evidence>
<dbReference type="EMBL" id="JAICBX010000003">
    <property type="protein sequence ID" value="MBW8638825.1"/>
    <property type="molecule type" value="Genomic_DNA"/>
</dbReference>
<comment type="caution">
    <text evidence="1">The sequence shown here is derived from an EMBL/GenBank/DDBJ whole genome shotgun (WGS) entry which is preliminary data.</text>
</comment>
<accession>A0AAE3D0S4</accession>
<dbReference type="RefSeq" id="WP_220229553.1">
    <property type="nucleotide sequence ID" value="NZ_JAICBX010000003.1"/>
</dbReference>
<evidence type="ECO:0000313" key="2">
    <source>
        <dbReference type="Proteomes" id="UP001196509"/>
    </source>
</evidence>
<proteinExistence type="predicted"/>
<dbReference type="AlphaFoldDB" id="A0AAE3D0S4"/>
<organism evidence="1 2">
    <name type="scientific">Flavimaribacter sediminis</name>
    <dbReference type="NCBI Taxonomy" id="2865987"/>
    <lineage>
        <taxon>Bacteria</taxon>
        <taxon>Pseudomonadati</taxon>
        <taxon>Pseudomonadota</taxon>
        <taxon>Alphaproteobacteria</taxon>
        <taxon>Hyphomicrobiales</taxon>
        <taxon>Rhizobiaceae</taxon>
        <taxon>Flavimaribacter</taxon>
    </lineage>
</organism>
<dbReference type="InterPro" id="IPR046578">
    <property type="entry name" value="DUF6638"/>
</dbReference>
<gene>
    <name evidence="1" type="ORF">K1W69_16635</name>
</gene>
<sequence>MERLLERKLIYGRLMEISEPHLIERYNRAMTAFGLPPTKLEAFDIDMTGFSPQIALELDDRDYLDPNRINRRFIILSPFQESLPVVHTSFSNTASLMHQFFQANRRAVHAVTIRDALYGEIEEHVSQVQEIEDLLSINEVTFHVRAADGTLAKSEELRELADRLLTSPNAWRNDAMIERMVELVRHTGDIRQNDLVPDKLVFRQDAYWTSHFGGLFVFADDRDLTVICDPAAPGFRRSRPWQVSYLPLEDHESIFRFLDQSGRIETADAGWLKTSGFLDHRIEMALWALVNRTQPDIDFSGVDGQWLHNWGLRHADLVAQDSELSFLRDVSRRLDNGGDVHINDMPASLRFLLVRADPSHPDRWLTNQLISLMAPSDFVSRFIFDKPGFYDLYEDYSDGFRAHVVATLTRTYLQDKRAFRQRLYGLDED</sequence>
<dbReference type="Pfam" id="PF20343">
    <property type="entry name" value="DUF6638"/>
    <property type="match status" value="1"/>
</dbReference>
<dbReference type="Proteomes" id="UP001196509">
    <property type="component" value="Unassembled WGS sequence"/>
</dbReference>